<dbReference type="Pfam" id="PF04055">
    <property type="entry name" value="Radical_SAM"/>
    <property type="match status" value="1"/>
</dbReference>
<dbReference type="SFLD" id="SFLDS00029">
    <property type="entry name" value="Radical_SAM"/>
    <property type="match status" value="1"/>
</dbReference>
<comment type="caution">
    <text evidence="7">The sequence shown here is derived from an EMBL/GenBank/DDBJ whole genome shotgun (WGS) entry which is preliminary data.</text>
</comment>
<proteinExistence type="predicted"/>
<dbReference type="InterPro" id="IPR006638">
    <property type="entry name" value="Elp3/MiaA/NifB-like_rSAM"/>
</dbReference>
<evidence type="ECO:0000256" key="5">
    <source>
        <dbReference type="ARBA" id="ARBA00023014"/>
    </source>
</evidence>
<dbReference type="SFLD" id="SFLDG01082">
    <property type="entry name" value="B12-binding_domain_containing"/>
    <property type="match status" value="1"/>
</dbReference>
<organism evidence="7 8">
    <name type="scientific">Azospirillum rugosum</name>
    <dbReference type="NCBI Taxonomy" id="416170"/>
    <lineage>
        <taxon>Bacteria</taxon>
        <taxon>Pseudomonadati</taxon>
        <taxon>Pseudomonadota</taxon>
        <taxon>Alphaproteobacteria</taxon>
        <taxon>Rhodospirillales</taxon>
        <taxon>Azospirillaceae</taxon>
        <taxon>Azospirillum</taxon>
    </lineage>
</organism>
<dbReference type="InterPro" id="IPR023404">
    <property type="entry name" value="rSAM_horseshoe"/>
</dbReference>
<evidence type="ECO:0000256" key="3">
    <source>
        <dbReference type="ARBA" id="ARBA00022723"/>
    </source>
</evidence>
<dbReference type="InterPro" id="IPR007197">
    <property type="entry name" value="rSAM"/>
</dbReference>
<dbReference type="Proteomes" id="UP000781958">
    <property type="component" value="Unassembled WGS sequence"/>
</dbReference>
<evidence type="ECO:0000313" key="7">
    <source>
        <dbReference type="EMBL" id="MBP2294307.1"/>
    </source>
</evidence>
<feature type="domain" description="Radical SAM core" evidence="6">
    <location>
        <begin position="207"/>
        <end position="441"/>
    </location>
</feature>
<dbReference type="InterPro" id="IPR058240">
    <property type="entry name" value="rSAM_sf"/>
</dbReference>
<evidence type="ECO:0000256" key="1">
    <source>
        <dbReference type="ARBA" id="ARBA00001966"/>
    </source>
</evidence>
<dbReference type="PANTHER" id="PTHR43409">
    <property type="entry name" value="ANAEROBIC MAGNESIUM-PROTOPORPHYRIN IX MONOMETHYL ESTER CYCLASE-RELATED"/>
    <property type="match status" value="1"/>
</dbReference>
<comment type="cofactor">
    <cofactor evidence="1">
        <name>[4Fe-4S] cluster</name>
        <dbReference type="ChEBI" id="CHEBI:49883"/>
    </cofactor>
</comment>
<name>A0ABS4SQS5_9PROT</name>
<keyword evidence="3" id="KW-0479">Metal-binding</keyword>
<protein>
    <submittedName>
        <fullName evidence="7">Radical SAM superfamily enzyme YgiQ (UPF0313 family)</fullName>
    </submittedName>
</protein>
<dbReference type="RefSeq" id="WP_209768464.1">
    <property type="nucleotide sequence ID" value="NZ_JAGINP010000015.1"/>
</dbReference>
<dbReference type="PROSITE" id="PS51918">
    <property type="entry name" value="RADICAL_SAM"/>
    <property type="match status" value="1"/>
</dbReference>
<keyword evidence="4" id="KW-0408">Iron</keyword>
<accession>A0ABS4SQS5</accession>
<keyword evidence="2" id="KW-0949">S-adenosyl-L-methionine</keyword>
<keyword evidence="5" id="KW-0411">Iron-sulfur</keyword>
<dbReference type="SMART" id="SM00729">
    <property type="entry name" value="Elp3"/>
    <property type="match status" value="1"/>
</dbReference>
<keyword evidence="8" id="KW-1185">Reference proteome</keyword>
<reference evidence="7 8" key="1">
    <citation type="submission" date="2021-03" db="EMBL/GenBank/DDBJ databases">
        <title>Genomic Encyclopedia of Type Strains, Phase III (KMG-III): the genomes of soil and plant-associated and newly described type strains.</title>
        <authorList>
            <person name="Whitman W."/>
        </authorList>
    </citation>
    <scope>NUCLEOTIDE SEQUENCE [LARGE SCALE GENOMIC DNA]</scope>
    <source>
        <strain evidence="7 8">IMMIB AFH-6</strain>
    </source>
</reference>
<evidence type="ECO:0000256" key="4">
    <source>
        <dbReference type="ARBA" id="ARBA00023004"/>
    </source>
</evidence>
<evidence type="ECO:0000313" key="8">
    <source>
        <dbReference type="Proteomes" id="UP000781958"/>
    </source>
</evidence>
<dbReference type="EMBL" id="JAGINP010000015">
    <property type="protein sequence ID" value="MBP2294307.1"/>
    <property type="molecule type" value="Genomic_DNA"/>
</dbReference>
<evidence type="ECO:0000259" key="6">
    <source>
        <dbReference type="PROSITE" id="PS51918"/>
    </source>
</evidence>
<gene>
    <name evidence="7" type="ORF">J2851_004096</name>
</gene>
<dbReference type="PANTHER" id="PTHR43409:SF16">
    <property type="entry name" value="SLR0320 PROTEIN"/>
    <property type="match status" value="1"/>
</dbReference>
<dbReference type="SUPFAM" id="SSF102114">
    <property type="entry name" value="Radical SAM enzymes"/>
    <property type="match status" value="1"/>
</dbReference>
<evidence type="ECO:0000256" key="2">
    <source>
        <dbReference type="ARBA" id="ARBA00022691"/>
    </source>
</evidence>
<dbReference type="Gene3D" id="3.80.30.20">
    <property type="entry name" value="tm_1862 like domain"/>
    <property type="match status" value="1"/>
</dbReference>
<sequence>MKVLFSNPPWWVKRFSFAGEEAPASAWLSGVRAGSRWPHTNPAHSSPGNFVFGEYLPYPFFMGYAASYTARATGAKVVFRDSIALRESYAAYFAHLAEERYDYIVLETATPCWEQDQEIVRQIKARAPETRIVLTGALSVKGETLLEEHPVHAVIQGEYEKGVLRVLNGASGVIPYDLLTVEEMNAAPYPYWDEVIAHRYWDPNPVGQKAPQLQVWASRGCPYKCIFCVWPATMTGNDPDGTGKRTVRFYSPDYIEGMLRDLVGRYGYKSIYFDDDTFNLSDRHVLGICEVMGRLNLPWSAMCRADTVSMDTWRAMRESGCFGVKLGFESGNQWVNDNIVNKRLDLERAHTVVHELKRLGMTVHGTFTYGLPGETPAQMMDTKRYIARLPLDTYQETGCGEIDGTPLATLREKGQLDRYQGAALDDRYLFVPDGGEKMRRLAESSELAIGMDQPKDTSEVLQRQWSRLGRAIAGAAAAGPVGAWGIGTDFQEALRRTPELSALVAAGRVRLYDGARAGETLGGMTIHSPSALPASHEAVFLTARMLASRNSMQQEARRLGVAAERLRDVYDEDACDEDGGPSPLPQD</sequence>
<dbReference type="InterPro" id="IPR051198">
    <property type="entry name" value="BchE-like"/>
</dbReference>